<dbReference type="Proteomes" id="UP001054837">
    <property type="component" value="Unassembled WGS sequence"/>
</dbReference>
<sequence>MRVFTTKSRAGTFGLETSVSIRWRNAKQRLTATVACELESVLLREGWGGWGAHKFYFAVTLNNSRGRWNSTAVHISSPGIGFECTTFLTSALSGFVPGWVQSSEEFGFNSCREPQQHDTPCKVHGYSSKKAGPE</sequence>
<gene>
    <name evidence="2" type="ORF">CDAR_300031</name>
</gene>
<evidence type="ECO:0000256" key="1">
    <source>
        <dbReference type="SAM" id="MobiDB-lite"/>
    </source>
</evidence>
<feature type="region of interest" description="Disordered" evidence="1">
    <location>
        <begin position="115"/>
        <end position="134"/>
    </location>
</feature>
<dbReference type="AlphaFoldDB" id="A0AAV4W6S8"/>
<evidence type="ECO:0000313" key="3">
    <source>
        <dbReference type="Proteomes" id="UP001054837"/>
    </source>
</evidence>
<keyword evidence="3" id="KW-1185">Reference proteome</keyword>
<comment type="caution">
    <text evidence="2">The sequence shown here is derived from an EMBL/GenBank/DDBJ whole genome shotgun (WGS) entry which is preliminary data.</text>
</comment>
<evidence type="ECO:0000313" key="2">
    <source>
        <dbReference type="EMBL" id="GIY77130.1"/>
    </source>
</evidence>
<reference evidence="2 3" key="1">
    <citation type="submission" date="2021-06" db="EMBL/GenBank/DDBJ databases">
        <title>Caerostris darwini draft genome.</title>
        <authorList>
            <person name="Kono N."/>
            <person name="Arakawa K."/>
        </authorList>
    </citation>
    <scope>NUCLEOTIDE SEQUENCE [LARGE SCALE GENOMIC DNA]</scope>
</reference>
<name>A0AAV4W6S8_9ARAC</name>
<proteinExistence type="predicted"/>
<accession>A0AAV4W6S8</accession>
<organism evidence="2 3">
    <name type="scientific">Caerostris darwini</name>
    <dbReference type="NCBI Taxonomy" id="1538125"/>
    <lineage>
        <taxon>Eukaryota</taxon>
        <taxon>Metazoa</taxon>
        <taxon>Ecdysozoa</taxon>
        <taxon>Arthropoda</taxon>
        <taxon>Chelicerata</taxon>
        <taxon>Arachnida</taxon>
        <taxon>Araneae</taxon>
        <taxon>Araneomorphae</taxon>
        <taxon>Entelegynae</taxon>
        <taxon>Araneoidea</taxon>
        <taxon>Araneidae</taxon>
        <taxon>Caerostris</taxon>
    </lineage>
</organism>
<dbReference type="EMBL" id="BPLQ01014081">
    <property type="protein sequence ID" value="GIY77130.1"/>
    <property type="molecule type" value="Genomic_DNA"/>
</dbReference>
<protein>
    <submittedName>
        <fullName evidence="2">Uncharacterized protein</fullName>
    </submittedName>
</protein>